<keyword evidence="2" id="KW-1185">Reference proteome</keyword>
<dbReference type="InterPro" id="IPR025916">
    <property type="entry name" value="YdjO"/>
</dbReference>
<dbReference type="RefSeq" id="WP_055738261.1">
    <property type="nucleotide sequence ID" value="NZ_JAAIWL010000073.1"/>
</dbReference>
<name>A0A0Q3WVE3_9BACI</name>
<proteinExistence type="predicted"/>
<dbReference type="EMBL" id="LJJC01000004">
    <property type="protein sequence ID" value="KQL52570.1"/>
    <property type="molecule type" value="Genomic_DNA"/>
</dbReference>
<dbReference type="Pfam" id="PF14169">
    <property type="entry name" value="YdjO"/>
    <property type="match status" value="1"/>
</dbReference>
<dbReference type="PATRIC" id="fig|157838.3.peg.615"/>
<protein>
    <submittedName>
        <fullName evidence="1">Cold-shock protein</fullName>
    </submittedName>
</protein>
<dbReference type="OrthoDB" id="1955171at2"/>
<comment type="caution">
    <text evidence="1">The sequence shown here is derived from an EMBL/GenBank/DDBJ whole genome shotgun (WGS) entry which is preliminary data.</text>
</comment>
<sequence>MAYFRGQKEPVPEVETSIWSCTNDDCFGWMREAFSLEDTPKCPLCNSEMEKGTKILPVIE</sequence>
<dbReference type="STRING" id="157838.AN964_02795"/>
<organism evidence="1 2">
    <name type="scientific">Heyndrickxia shackletonii</name>
    <dbReference type="NCBI Taxonomy" id="157838"/>
    <lineage>
        <taxon>Bacteria</taxon>
        <taxon>Bacillati</taxon>
        <taxon>Bacillota</taxon>
        <taxon>Bacilli</taxon>
        <taxon>Bacillales</taxon>
        <taxon>Bacillaceae</taxon>
        <taxon>Heyndrickxia</taxon>
    </lineage>
</organism>
<evidence type="ECO:0000313" key="2">
    <source>
        <dbReference type="Proteomes" id="UP000051888"/>
    </source>
</evidence>
<dbReference type="Proteomes" id="UP000051888">
    <property type="component" value="Unassembled WGS sequence"/>
</dbReference>
<accession>A0A0Q3WVE3</accession>
<dbReference type="AlphaFoldDB" id="A0A0Q3WVE3"/>
<evidence type="ECO:0000313" key="1">
    <source>
        <dbReference type="EMBL" id="KQL52570.1"/>
    </source>
</evidence>
<reference evidence="1 2" key="1">
    <citation type="submission" date="2015-09" db="EMBL/GenBank/DDBJ databases">
        <title>Genome sequencing project for genomic taxonomy and phylogenomics of Bacillus-like bacteria.</title>
        <authorList>
            <person name="Liu B."/>
            <person name="Wang J."/>
            <person name="Zhu Y."/>
            <person name="Liu G."/>
            <person name="Chen Q."/>
            <person name="Chen Z."/>
            <person name="Lan J."/>
            <person name="Che J."/>
            <person name="Ge C."/>
            <person name="Shi H."/>
            <person name="Pan Z."/>
            <person name="Liu X."/>
        </authorList>
    </citation>
    <scope>NUCLEOTIDE SEQUENCE [LARGE SCALE GENOMIC DNA]</scope>
    <source>
        <strain evidence="1 2">LMG 18435</strain>
    </source>
</reference>
<gene>
    <name evidence="1" type="ORF">AN964_02795</name>
</gene>